<accession>A0ACC0LBZ9</accession>
<protein>
    <submittedName>
        <fullName evidence="1">Uncharacterized protein</fullName>
    </submittedName>
</protein>
<gene>
    <name evidence="1" type="ORF">RHMOL_Rhmol13G0266800</name>
</gene>
<organism evidence="1 2">
    <name type="scientific">Rhododendron molle</name>
    <name type="common">Chinese azalea</name>
    <name type="synonym">Azalea mollis</name>
    <dbReference type="NCBI Taxonomy" id="49168"/>
    <lineage>
        <taxon>Eukaryota</taxon>
        <taxon>Viridiplantae</taxon>
        <taxon>Streptophyta</taxon>
        <taxon>Embryophyta</taxon>
        <taxon>Tracheophyta</taxon>
        <taxon>Spermatophyta</taxon>
        <taxon>Magnoliopsida</taxon>
        <taxon>eudicotyledons</taxon>
        <taxon>Gunneridae</taxon>
        <taxon>Pentapetalae</taxon>
        <taxon>asterids</taxon>
        <taxon>Ericales</taxon>
        <taxon>Ericaceae</taxon>
        <taxon>Ericoideae</taxon>
        <taxon>Rhodoreae</taxon>
        <taxon>Rhododendron</taxon>
    </lineage>
</organism>
<evidence type="ECO:0000313" key="2">
    <source>
        <dbReference type="Proteomes" id="UP001062846"/>
    </source>
</evidence>
<reference evidence="1" key="1">
    <citation type="submission" date="2022-02" db="EMBL/GenBank/DDBJ databases">
        <title>Plant Genome Project.</title>
        <authorList>
            <person name="Zhang R.-G."/>
        </authorList>
    </citation>
    <scope>NUCLEOTIDE SEQUENCE</scope>
    <source>
        <strain evidence="1">AT1</strain>
    </source>
</reference>
<sequence length="968" mass="108274">MPLSTVGVVERVPQIRNHCADSLSVYLIGSVFSPRLKSFIPISPISRLSIWEDRNLPFSNRALVCPKLDVDEATAAAENQVVANSEATQRRYFHVMPPGDHQLENWHRYLDFVEMQEDFEQAVKLYEKMLYLLCCDTEFWMRNLEFKETEGGRELAKFALFRSTKVFLKGIRLSIVQLPNLVLSSRQLSVQIAHLMAVVTQTVDCRQAKIILKVLKFALVRATKVFLKGIWLSIVQLPNLGLSSRQLSVQIAHLMAVVTQTVDCRQAKIILKGLICFLMTHIGLGEVNIVEPIIGGAISPLSDASQGLGNRSGRYIGSDFCIYRSTSSNKLPTAGTQLLDNLMVRRKNPFPMPFRPSEGSTSDQRTQPQMQEQGQSTHENQPSNPNQVSTSQIQRETIDNNVQERTQQASLKIAEPCVEDEPLVNKTGHGSEHQSGDDARGQLESTSYMVQQSPESANEPVGPARGLVPQNVGDACGPKVPAPSLIHQPGEDAYEPAETAHGLAENTTQPTHDLVHQIADVDSFADASQRDMDSIYVEKELDPESKQHVKLFPLDRLYLNSQDKGYGDSTPMSSSVEQSPAFNRPENYLKAKGSPSIVSPASTISCDLAQIEIGPVKLSSGDARSGFHPDTENRPHKKLRVAPNKQSPPAEMNAQMVNSQGDSHIPLNGQIPQVQGNSTTTHSWPPQNLRQQSFVSENQSLPQAQMAQFRMQSAGQYGMVADNQVYNQMIENYFQQQQCMIPQLHYQERQQFMQQQQVQQPYQQQQHHHLYLQQQLPQLSYQQLLQLQEQQAQLMQQQQQHQFYNPLLQPQEQNPMQRQQVYQQHQQMQHHPQIISPQIPTWNGSYYQQQSSQQNFGSSHSRVESGQQFAYQGQQVMSPHSASASEFPNPQQQSRGIIQPHHAAASGSSVSPHNQLQPSRGVTPHGAAASGSAVSPHNQLQSYYGVTPHGAGASRPSSSSYNQQHHRK</sequence>
<evidence type="ECO:0000313" key="1">
    <source>
        <dbReference type="EMBL" id="KAI8525904.1"/>
    </source>
</evidence>
<proteinExistence type="predicted"/>
<name>A0ACC0LBZ9_RHOML</name>
<dbReference type="EMBL" id="CM046400">
    <property type="protein sequence ID" value="KAI8525904.1"/>
    <property type="molecule type" value="Genomic_DNA"/>
</dbReference>
<comment type="caution">
    <text evidence="1">The sequence shown here is derived from an EMBL/GenBank/DDBJ whole genome shotgun (WGS) entry which is preliminary data.</text>
</comment>
<keyword evidence="2" id="KW-1185">Reference proteome</keyword>
<dbReference type="Proteomes" id="UP001062846">
    <property type="component" value="Chromosome 13"/>
</dbReference>